<reference evidence="1" key="2">
    <citation type="submission" date="2018-05" db="EMBL/GenBank/DDBJ databases">
        <authorList>
            <consortium name="GenomeTrakr network: Whole genome sequencing for foodborne pathogen traceback"/>
        </authorList>
    </citation>
    <scope>NUCLEOTIDE SEQUENCE</scope>
    <source>
        <strain evidence="3">CFSAN029662</strain>
        <strain evidence="1">FDA00001697</strain>
    </source>
</reference>
<dbReference type="EMBL" id="CP074647">
    <property type="protein sequence ID" value="QVS47249.1"/>
    <property type="molecule type" value="Genomic_DNA"/>
</dbReference>
<dbReference type="Pfam" id="PF05521">
    <property type="entry name" value="Phage_HCP"/>
    <property type="match status" value="1"/>
</dbReference>
<protein>
    <submittedName>
        <fullName evidence="1 2">Head-tail adaptor</fullName>
    </submittedName>
    <submittedName>
        <fullName evidence="3">Phage head closure protein</fullName>
    </submittedName>
</protein>
<reference evidence="3" key="4">
    <citation type="submission" date="2021-05" db="EMBL/GenBank/DDBJ databases">
        <title>Whole genome PacBio Sequel sequence of Salmonella enterica subsp. enterica.</title>
        <authorList>
            <person name="Hoffmann M."/>
            <person name="Balkey M."/>
            <person name="Luo Y."/>
        </authorList>
    </citation>
    <scope>NUCLEOTIDE SEQUENCE</scope>
    <source>
        <strain evidence="3">CFSAN029662</strain>
    </source>
</reference>
<name>A0A3V2SN56_SALET</name>
<dbReference type="EMBL" id="AAIILT010000007">
    <property type="protein sequence ID" value="ECE5910137.1"/>
    <property type="molecule type" value="Genomic_DNA"/>
</dbReference>
<dbReference type="InterPro" id="IPR008767">
    <property type="entry name" value="Phage_SPP1_head-tail_adaptor"/>
</dbReference>
<proteinExistence type="predicted"/>
<dbReference type="Gene3D" id="2.40.10.270">
    <property type="entry name" value="Bacteriophage SPP1 head-tail adaptor protein"/>
    <property type="match status" value="1"/>
</dbReference>
<dbReference type="AlphaFoldDB" id="A0A3V2SN56"/>
<evidence type="ECO:0000313" key="1">
    <source>
        <dbReference type="EMBL" id="ECE5910137.1"/>
    </source>
</evidence>
<sequence>MRAGGLKHRITLQRYEQSQGPLGEPIKRWVDYATIWAEVKGISGRELLATGSWSSEATVRIWIRYRSDVKQGHRVKYLSPAVSGDIYGIEAALPDNDRTSLELLCKGGVANG</sequence>
<reference evidence="2" key="3">
    <citation type="submission" date="2018-07" db="EMBL/GenBank/DDBJ databases">
        <authorList>
            <consortium name="NCBI Pathogen Detection Project"/>
        </authorList>
    </citation>
    <scope>NUCLEOTIDE SEQUENCE</scope>
    <source>
        <strain evidence="2">13-0328</strain>
    </source>
</reference>
<reference evidence="2" key="1">
    <citation type="journal article" date="2018" name="Genome Biol.">
        <title>SKESA: strategic k-mer extension for scrupulous assemblies.</title>
        <authorList>
            <person name="Souvorov A."/>
            <person name="Agarwala R."/>
            <person name="Lipman D.J."/>
        </authorList>
    </citation>
    <scope>NUCLEOTIDE SEQUENCE</scope>
    <source>
        <strain evidence="2">13-0328</strain>
    </source>
</reference>
<dbReference type="EMBL" id="DAAMJF010000026">
    <property type="protein sequence ID" value="HAC6884152.1"/>
    <property type="molecule type" value="Genomic_DNA"/>
</dbReference>
<gene>
    <name evidence="1" type="ORF">AH079_11215</name>
    <name evidence="2" type="ORF">G0D71_12315</name>
    <name evidence="3" type="ORF">VL99_03170</name>
</gene>
<dbReference type="NCBIfam" id="TIGR01563">
    <property type="entry name" value="gp16_SPP1"/>
    <property type="match status" value="1"/>
</dbReference>
<dbReference type="InterPro" id="IPR038666">
    <property type="entry name" value="SSP1_head-tail_sf"/>
</dbReference>
<organism evidence="1">
    <name type="scientific">Salmonella enterica I</name>
    <dbReference type="NCBI Taxonomy" id="59201"/>
    <lineage>
        <taxon>Bacteria</taxon>
        <taxon>Pseudomonadati</taxon>
        <taxon>Pseudomonadota</taxon>
        <taxon>Gammaproteobacteria</taxon>
        <taxon>Enterobacterales</taxon>
        <taxon>Enterobacteriaceae</taxon>
        <taxon>Salmonella</taxon>
    </lineage>
</organism>
<evidence type="ECO:0000313" key="2">
    <source>
        <dbReference type="EMBL" id="HAC6884152.1"/>
    </source>
</evidence>
<evidence type="ECO:0000313" key="3">
    <source>
        <dbReference type="EMBL" id="QVS47249.1"/>
    </source>
</evidence>
<accession>A0A3V2SN56</accession>